<keyword evidence="2" id="KW-0433">Leucine-rich repeat</keyword>
<keyword evidence="6" id="KW-1133">Transmembrane helix</keyword>
<dbReference type="AlphaFoldDB" id="A0A835FBT6"/>
<dbReference type="OrthoDB" id="682222at2759"/>
<evidence type="ECO:0000256" key="5">
    <source>
        <dbReference type="ARBA" id="ARBA00022737"/>
    </source>
</evidence>
<dbReference type="InterPro" id="IPR032675">
    <property type="entry name" value="LRR_dom_sf"/>
</dbReference>
<comment type="subcellular location">
    <subcellularLocation>
        <location evidence="1">Membrane</location>
        <topology evidence="1">Single-pass membrane protein</topology>
    </subcellularLocation>
</comment>
<evidence type="ECO:0000256" key="3">
    <source>
        <dbReference type="ARBA" id="ARBA00022692"/>
    </source>
</evidence>
<evidence type="ECO:0000256" key="6">
    <source>
        <dbReference type="ARBA" id="ARBA00022989"/>
    </source>
</evidence>
<evidence type="ECO:0000256" key="8">
    <source>
        <dbReference type="ARBA" id="ARBA00023170"/>
    </source>
</evidence>
<keyword evidence="8" id="KW-0675">Receptor</keyword>
<evidence type="ECO:0000256" key="7">
    <source>
        <dbReference type="ARBA" id="ARBA00023136"/>
    </source>
</evidence>
<keyword evidence="5" id="KW-0677">Repeat</keyword>
<evidence type="ECO:0000256" key="2">
    <source>
        <dbReference type="ARBA" id="ARBA00022614"/>
    </source>
</evidence>
<evidence type="ECO:0000256" key="9">
    <source>
        <dbReference type="ARBA" id="ARBA00023180"/>
    </source>
</evidence>
<dbReference type="PANTHER" id="PTHR47986:SF32">
    <property type="entry name" value="LEUCINE-RICH REPEAT-CONTAINING N-TERMINAL PLANT-TYPE DOMAIN-CONTAINING PROTEIN"/>
    <property type="match status" value="1"/>
</dbReference>
<dbReference type="PRINTS" id="PR00019">
    <property type="entry name" value="LEURICHRPT"/>
</dbReference>
<keyword evidence="3" id="KW-0812">Transmembrane</keyword>
<comment type="caution">
    <text evidence="11">The sequence shown here is derived from an EMBL/GenBank/DDBJ whole genome shotgun (WGS) entry which is preliminary data.</text>
</comment>
<dbReference type="SUPFAM" id="SSF52058">
    <property type="entry name" value="L domain-like"/>
    <property type="match status" value="2"/>
</dbReference>
<evidence type="ECO:0000259" key="10">
    <source>
        <dbReference type="Pfam" id="PF08263"/>
    </source>
</evidence>
<dbReference type="Gene3D" id="3.80.10.10">
    <property type="entry name" value="Ribonuclease Inhibitor"/>
    <property type="match status" value="2"/>
</dbReference>
<dbReference type="Proteomes" id="UP000636709">
    <property type="component" value="Unassembled WGS sequence"/>
</dbReference>
<gene>
    <name evidence="11" type="ORF">HU200_014675</name>
</gene>
<dbReference type="InterPro" id="IPR003591">
    <property type="entry name" value="Leu-rich_rpt_typical-subtyp"/>
</dbReference>
<dbReference type="PANTHER" id="PTHR47986">
    <property type="entry name" value="OSJNBA0070M12.3 PROTEIN"/>
    <property type="match status" value="1"/>
</dbReference>
<evidence type="ECO:0000256" key="4">
    <source>
        <dbReference type="ARBA" id="ARBA00022729"/>
    </source>
</evidence>
<dbReference type="GO" id="GO:0016020">
    <property type="term" value="C:membrane"/>
    <property type="evidence" value="ECO:0007669"/>
    <property type="project" value="UniProtKB-SubCell"/>
</dbReference>
<keyword evidence="7" id="KW-0472">Membrane</keyword>
<keyword evidence="9" id="KW-0325">Glycoprotein</keyword>
<evidence type="ECO:0000256" key="1">
    <source>
        <dbReference type="ARBA" id="ARBA00004167"/>
    </source>
</evidence>
<feature type="domain" description="Leucine-rich repeat-containing N-terminal plant-type" evidence="10">
    <location>
        <begin position="256"/>
        <end position="293"/>
    </location>
</feature>
<evidence type="ECO:0000313" key="12">
    <source>
        <dbReference type="Proteomes" id="UP000636709"/>
    </source>
</evidence>
<keyword evidence="4" id="KW-0732">Signal</keyword>
<dbReference type="EMBL" id="JACEFO010001597">
    <property type="protein sequence ID" value="KAF8733825.1"/>
    <property type="molecule type" value="Genomic_DNA"/>
</dbReference>
<name>A0A835FBT6_9POAL</name>
<accession>A0A835FBT6</accession>
<sequence>MIIAGARGLSGWAPSTGDDGALSWLVELDLSNNSLSGPLPELVLPRLEWLFLDGNKFNSMPPQFFANMSMVQVIVISNSPWLRDWSLPNLSSFTALWKFHAQSAGISGQLLGVLGEGMVLSDLDLANNDLTGSVPDSFACKAMAYLDLSNNSLNGPISFIEKLPNVQVAQLDNNKFSGTLPNFDEYSLPQVFSVAHNRLTGLVPASLPKKLSSGSVYLSGNLLQGPVPVFAVKVQTDVIEAARTGSFCRLDIGPCDAEVEALLSIAMALDFPVPLAESWRRNDPCAGWIGVHCAGDKDNGGRGRVIGINLSRMFLNGSIHPAFANLRSLETIMLSGNNISGNIPPVLTQLPALRVLDVSDNVLEGSVPKFGRGVEVWAEGNPGLNVSSISPPIMSEQPHFTVFFVAVAVLLLLV</sequence>
<dbReference type="InterPro" id="IPR013210">
    <property type="entry name" value="LRR_N_plant-typ"/>
</dbReference>
<keyword evidence="12" id="KW-1185">Reference proteome</keyword>
<dbReference type="Pfam" id="PF08263">
    <property type="entry name" value="LRRNT_2"/>
    <property type="match status" value="1"/>
</dbReference>
<reference evidence="11" key="1">
    <citation type="submission" date="2020-07" db="EMBL/GenBank/DDBJ databases">
        <title>Genome sequence and genetic diversity analysis of an under-domesticated orphan crop, white fonio (Digitaria exilis).</title>
        <authorList>
            <person name="Bennetzen J.L."/>
            <person name="Chen S."/>
            <person name="Ma X."/>
            <person name="Wang X."/>
            <person name="Yssel A.E.J."/>
            <person name="Chaluvadi S.R."/>
            <person name="Johnson M."/>
            <person name="Gangashetty P."/>
            <person name="Hamidou F."/>
            <person name="Sanogo M.D."/>
            <person name="Zwaenepoel A."/>
            <person name="Wallace J."/>
            <person name="Van De Peer Y."/>
            <person name="Van Deynze A."/>
        </authorList>
    </citation>
    <scope>NUCLEOTIDE SEQUENCE</scope>
    <source>
        <tissue evidence="11">Leaves</tissue>
    </source>
</reference>
<protein>
    <recommendedName>
        <fullName evidence="10">Leucine-rich repeat-containing N-terminal plant-type domain-containing protein</fullName>
    </recommendedName>
</protein>
<dbReference type="InterPro" id="IPR052422">
    <property type="entry name" value="Auxin_Ser/Thr_Kinase"/>
</dbReference>
<dbReference type="Pfam" id="PF00560">
    <property type="entry name" value="LRR_1"/>
    <property type="match status" value="4"/>
</dbReference>
<dbReference type="InterPro" id="IPR001611">
    <property type="entry name" value="Leu-rich_rpt"/>
</dbReference>
<dbReference type="FunFam" id="3.80.10.10:FF:000129">
    <property type="entry name" value="Leucine-rich repeat receptor-like kinase"/>
    <property type="match status" value="1"/>
</dbReference>
<proteinExistence type="predicted"/>
<evidence type="ECO:0000313" key="11">
    <source>
        <dbReference type="EMBL" id="KAF8733825.1"/>
    </source>
</evidence>
<dbReference type="SMART" id="SM00369">
    <property type="entry name" value="LRR_TYP"/>
    <property type="match status" value="3"/>
</dbReference>
<organism evidence="11 12">
    <name type="scientific">Digitaria exilis</name>
    <dbReference type="NCBI Taxonomy" id="1010633"/>
    <lineage>
        <taxon>Eukaryota</taxon>
        <taxon>Viridiplantae</taxon>
        <taxon>Streptophyta</taxon>
        <taxon>Embryophyta</taxon>
        <taxon>Tracheophyta</taxon>
        <taxon>Spermatophyta</taxon>
        <taxon>Magnoliopsida</taxon>
        <taxon>Liliopsida</taxon>
        <taxon>Poales</taxon>
        <taxon>Poaceae</taxon>
        <taxon>PACMAD clade</taxon>
        <taxon>Panicoideae</taxon>
        <taxon>Panicodae</taxon>
        <taxon>Paniceae</taxon>
        <taxon>Anthephorinae</taxon>
        <taxon>Digitaria</taxon>
    </lineage>
</organism>